<proteinExistence type="predicted"/>
<keyword evidence="1" id="KW-0732">Signal</keyword>
<dbReference type="AlphaFoldDB" id="A0AAN9BXC2"/>
<name>A0AAN9BXC2_9CAEN</name>
<dbReference type="EMBL" id="JBAMIC010000002">
    <property type="protein sequence ID" value="KAK7113219.1"/>
    <property type="molecule type" value="Genomic_DNA"/>
</dbReference>
<dbReference type="Proteomes" id="UP001374579">
    <property type="component" value="Unassembled WGS sequence"/>
</dbReference>
<comment type="caution">
    <text evidence="2">The sequence shown here is derived from an EMBL/GenBank/DDBJ whole genome shotgun (WGS) entry which is preliminary data.</text>
</comment>
<reference evidence="2 3" key="1">
    <citation type="submission" date="2024-02" db="EMBL/GenBank/DDBJ databases">
        <title>Chromosome-scale genome assembly of the rough periwinkle Littorina saxatilis.</title>
        <authorList>
            <person name="De Jode A."/>
            <person name="Faria R."/>
            <person name="Formenti G."/>
            <person name="Sims Y."/>
            <person name="Smith T.P."/>
            <person name="Tracey A."/>
            <person name="Wood J.M.D."/>
            <person name="Zagrodzka Z.B."/>
            <person name="Johannesson K."/>
            <person name="Butlin R.K."/>
            <person name="Leder E.H."/>
        </authorList>
    </citation>
    <scope>NUCLEOTIDE SEQUENCE [LARGE SCALE GENOMIC DNA]</scope>
    <source>
        <strain evidence="2">Snail1</strain>
        <tissue evidence="2">Muscle</tissue>
    </source>
</reference>
<feature type="chain" id="PRO_5042955312" description="IgGFc-binding protein N-terminal domain-containing protein" evidence="1">
    <location>
        <begin position="20"/>
        <end position="210"/>
    </location>
</feature>
<dbReference type="PANTHER" id="PTHR46534">
    <property type="entry name" value="IGGFC_BINDING DOMAIN-CONTAINING PROTEIN"/>
    <property type="match status" value="1"/>
</dbReference>
<sequence>MKCVTQRVWLAFIVTQVTTLTSHNATVKQWGDDFLGMEFWVAFMRHVPKDIPRQTLTLYITNPASSTTRVNIVSHGLSGSPIQDDYDVSPTTTLTATLKSDLIVQKVGKSTQSVYVQSDAKVQVQAMMDYTGDSSFSSGGFNVLPVTSLGYEYVIATHCDTMFCAIVILAIQNDVGVTVNLRVNTSDPDTIQLKYKGTTYLDGENIQENR</sequence>
<dbReference type="PANTHER" id="PTHR46534:SF1">
    <property type="entry name" value="IGGFC-BINDING PROTEIN N-TERMINAL DOMAIN-CONTAINING PROTEIN"/>
    <property type="match status" value="1"/>
</dbReference>
<keyword evidence="3" id="KW-1185">Reference proteome</keyword>
<gene>
    <name evidence="2" type="ORF">V1264_012553</name>
</gene>
<feature type="signal peptide" evidence="1">
    <location>
        <begin position="1"/>
        <end position="19"/>
    </location>
</feature>
<organism evidence="2 3">
    <name type="scientific">Littorina saxatilis</name>
    <dbReference type="NCBI Taxonomy" id="31220"/>
    <lineage>
        <taxon>Eukaryota</taxon>
        <taxon>Metazoa</taxon>
        <taxon>Spiralia</taxon>
        <taxon>Lophotrochozoa</taxon>
        <taxon>Mollusca</taxon>
        <taxon>Gastropoda</taxon>
        <taxon>Caenogastropoda</taxon>
        <taxon>Littorinimorpha</taxon>
        <taxon>Littorinoidea</taxon>
        <taxon>Littorinidae</taxon>
        <taxon>Littorina</taxon>
    </lineage>
</organism>
<evidence type="ECO:0000256" key="1">
    <source>
        <dbReference type="SAM" id="SignalP"/>
    </source>
</evidence>
<accession>A0AAN9BXC2</accession>
<evidence type="ECO:0000313" key="2">
    <source>
        <dbReference type="EMBL" id="KAK7113219.1"/>
    </source>
</evidence>
<protein>
    <recommendedName>
        <fullName evidence="4">IgGFc-binding protein N-terminal domain-containing protein</fullName>
    </recommendedName>
</protein>
<evidence type="ECO:0000313" key="3">
    <source>
        <dbReference type="Proteomes" id="UP001374579"/>
    </source>
</evidence>
<evidence type="ECO:0008006" key="4">
    <source>
        <dbReference type="Google" id="ProtNLM"/>
    </source>
</evidence>